<evidence type="ECO:0000256" key="10">
    <source>
        <dbReference type="ARBA" id="ARBA00034099"/>
    </source>
</evidence>
<keyword evidence="8" id="KW-1071">Ligand-gated ion channel</keyword>
<accession>A0ABQ9E453</accession>
<keyword evidence="2" id="KW-1003">Cell membrane</keyword>
<evidence type="ECO:0000256" key="5">
    <source>
        <dbReference type="ARBA" id="ARBA00023065"/>
    </source>
</evidence>
<keyword evidence="14" id="KW-1185">Reference proteome</keyword>
<keyword evidence="11" id="KW-0732">Signal</keyword>
<evidence type="ECO:0000256" key="4">
    <source>
        <dbReference type="ARBA" id="ARBA00023018"/>
    </source>
</evidence>
<dbReference type="InterPro" id="IPR006201">
    <property type="entry name" value="Neur_channel"/>
</dbReference>
<comment type="caution">
    <text evidence="13">The sequence shown here is derived from an EMBL/GenBank/DDBJ whole genome shotgun (WGS) entry which is preliminary data.</text>
</comment>
<evidence type="ECO:0000256" key="6">
    <source>
        <dbReference type="ARBA" id="ARBA00023136"/>
    </source>
</evidence>
<protein>
    <recommendedName>
        <fullName evidence="12">Neurotransmitter-gated ion-channel ligand-binding domain-containing protein</fullName>
    </recommendedName>
</protein>
<reference evidence="13 14" key="1">
    <citation type="submission" date="2022-12" db="EMBL/GenBank/DDBJ databases">
        <title>Chromosome-level genome of Tegillarca granosa.</title>
        <authorList>
            <person name="Kim J."/>
        </authorList>
    </citation>
    <scope>NUCLEOTIDE SEQUENCE [LARGE SCALE GENOMIC DNA]</scope>
    <source>
        <strain evidence="13">Teg-2019</strain>
        <tissue evidence="13">Adductor muscle</tissue>
    </source>
</reference>
<evidence type="ECO:0000256" key="11">
    <source>
        <dbReference type="SAM" id="SignalP"/>
    </source>
</evidence>
<dbReference type="Gene3D" id="2.70.170.10">
    <property type="entry name" value="Neurotransmitter-gated ion-channel ligand-binding domain"/>
    <property type="match status" value="1"/>
</dbReference>
<dbReference type="Proteomes" id="UP001217089">
    <property type="component" value="Unassembled WGS sequence"/>
</dbReference>
<feature type="signal peptide" evidence="11">
    <location>
        <begin position="1"/>
        <end position="20"/>
    </location>
</feature>
<sequence>MNFNVILFFVLMTVFGLIMCNEPAEKRLHWYLLQERQYSKLIRPVGNDSDKLLVKLGMRLSQLLDVDEKNQIMTSSVWLRQTKLTCLFYPKQEWNDFRLTWDPEVYEGITMTNIPSDKLWRPDIVLYNK</sequence>
<evidence type="ECO:0000256" key="1">
    <source>
        <dbReference type="ARBA" id="ARBA00022448"/>
    </source>
</evidence>
<dbReference type="InterPro" id="IPR002394">
    <property type="entry name" value="Nicotinic_acetylcholine_rcpt"/>
</dbReference>
<dbReference type="InterPro" id="IPR036734">
    <property type="entry name" value="Neur_chan_lig-bd_sf"/>
</dbReference>
<evidence type="ECO:0000256" key="7">
    <source>
        <dbReference type="ARBA" id="ARBA00023170"/>
    </source>
</evidence>
<keyword evidence="5" id="KW-0406">Ion transport</keyword>
<keyword evidence="7" id="KW-0675">Receptor</keyword>
<keyword evidence="3" id="KW-0812">Transmembrane</keyword>
<dbReference type="PRINTS" id="PR00254">
    <property type="entry name" value="NICOTINICR"/>
</dbReference>
<keyword evidence="9" id="KW-0407">Ion channel</keyword>
<evidence type="ECO:0000256" key="8">
    <source>
        <dbReference type="ARBA" id="ARBA00023286"/>
    </source>
</evidence>
<evidence type="ECO:0000313" key="13">
    <source>
        <dbReference type="EMBL" id="KAJ8298093.1"/>
    </source>
</evidence>
<dbReference type="SUPFAM" id="SSF63712">
    <property type="entry name" value="Nicotinic receptor ligand binding domain-like"/>
    <property type="match status" value="1"/>
</dbReference>
<dbReference type="InterPro" id="IPR006202">
    <property type="entry name" value="Neur_chan_lig-bd"/>
</dbReference>
<feature type="chain" id="PRO_5046421012" description="Neurotransmitter-gated ion-channel ligand-binding domain-containing protein" evidence="11">
    <location>
        <begin position="21"/>
        <end position="129"/>
    </location>
</feature>
<evidence type="ECO:0000313" key="14">
    <source>
        <dbReference type="Proteomes" id="UP001217089"/>
    </source>
</evidence>
<feature type="domain" description="Neurotransmitter-gated ion-channel ligand-binding" evidence="12">
    <location>
        <begin position="26"/>
        <end position="129"/>
    </location>
</feature>
<name>A0ABQ9E453_TEGGR</name>
<keyword evidence="1" id="KW-0813">Transport</keyword>
<evidence type="ECO:0000259" key="12">
    <source>
        <dbReference type="Pfam" id="PF02931"/>
    </source>
</evidence>
<proteinExistence type="predicted"/>
<evidence type="ECO:0000256" key="3">
    <source>
        <dbReference type="ARBA" id="ARBA00022692"/>
    </source>
</evidence>
<keyword evidence="4" id="KW-0770">Synapse</keyword>
<dbReference type="PANTHER" id="PTHR18945">
    <property type="entry name" value="NEUROTRANSMITTER GATED ION CHANNEL"/>
    <property type="match status" value="1"/>
</dbReference>
<comment type="subcellular location">
    <subcellularLocation>
        <location evidence="10">Synaptic cell membrane</location>
        <topology evidence="10">Multi-pass membrane protein</topology>
    </subcellularLocation>
</comment>
<dbReference type="Pfam" id="PF02931">
    <property type="entry name" value="Neur_chan_LBD"/>
    <property type="match status" value="1"/>
</dbReference>
<keyword evidence="6" id="KW-0472">Membrane</keyword>
<gene>
    <name evidence="13" type="ORF">KUTeg_024624</name>
</gene>
<evidence type="ECO:0000256" key="2">
    <source>
        <dbReference type="ARBA" id="ARBA00022475"/>
    </source>
</evidence>
<organism evidence="13 14">
    <name type="scientific">Tegillarca granosa</name>
    <name type="common">Malaysian cockle</name>
    <name type="synonym">Anadara granosa</name>
    <dbReference type="NCBI Taxonomy" id="220873"/>
    <lineage>
        <taxon>Eukaryota</taxon>
        <taxon>Metazoa</taxon>
        <taxon>Spiralia</taxon>
        <taxon>Lophotrochozoa</taxon>
        <taxon>Mollusca</taxon>
        <taxon>Bivalvia</taxon>
        <taxon>Autobranchia</taxon>
        <taxon>Pteriomorphia</taxon>
        <taxon>Arcoida</taxon>
        <taxon>Arcoidea</taxon>
        <taxon>Arcidae</taxon>
        <taxon>Tegillarca</taxon>
    </lineage>
</organism>
<dbReference type="EMBL" id="JARBDR010000923">
    <property type="protein sequence ID" value="KAJ8298093.1"/>
    <property type="molecule type" value="Genomic_DNA"/>
</dbReference>
<evidence type="ECO:0000256" key="9">
    <source>
        <dbReference type="ARBA" id="ARBA00023303"/>
    </source>
</evidence>